<reference evidence="2 3" key="1">
    <citation type="submission" date="2024-01" db="EMBL/GenBank/DDBJ databases">
        <title>Genome assemblies of Stephania.</title>
        <authorList>
            <person name="Yang L."/>
        </authorList>
    </citation>
    <scope>NUCLEOTIDE SEQUENCE [LARGE SCALE GENOMIC DNA]</scope>
    <source>
        <strain evidence="2">QJT</strain>
        <tissue evidence="2">Leaf</tissue>
    </source>
</reference>
<gene>
    <name evidence="2" type="ORF">Sjap_018123</name>
</gene>
<sequence>MRDQGEEGCDLRRAWTRRRGEIEVRSYRFRCGVSLWWFSKFVVEVVVEEIVDLNGENGGNDDGEIRSPERKGRADRLTGPARLVGIGSGFAQVQARRRPILGLWNSGPSQQSLEDMFKEYSSANQRLHQDILQYKENMEQHFKDINSNLQSIETLTSKMNVTLNRMLEEEEFPVLLSCDEQETLKDVTLMSVEANEHAMNEYFAIDRLTPCIYEYWSDHEESEGELEVSQSESEIVMTQTYEEEAEKEIEVTLTRPEDLQQESKDDQSFVLVNPPTLPYIFDDFNMEVNEKERSKTFCTADTFVLDDP</sequence>
<keyword evidence="3" id="KW-1185">Reference proteome</keyword>
<dbReference type="AlphaFoldDB" id="A0AAP0NK75"/>
<feature type="region of interest" description="Disordered" evidence="1">
    <location>
        <begin position="57"/>
        <end position="76"/>
    </location>
</feature>
<evidence type="ECO:0000256" key="1">
    <source>
        <dbReference type="SAM" id="MobiDB-lite"/>
    </source>
</evidence>
<accession>A0AAP0NK75</accession>
<comment type="caution">
    <text evidence="2">The sequence shown here is derived from an EMBL/GenBank/DDBJ whole genome shotgun (WGS) entry which is preliminary data.</text>
</comment>
<protein>
    <submittedName>
        <fullName evidence="2">Uncharacterized protein</fullName>
    </submittedName>
</protein>
<evidence type="ECO:0000313" key="3">
    <source>
        <dbReference type="Proteomes" id="UP001417504"/>
    </source>
</evidence>
<feature type="compositionally biased region" description="Basic and acidic residues" evidence="1">
    <location>
        <begin position="63"/>
        <end position="76"/>
    </location>
</feature>
<organism evidence="2 3">
    <name type="scientific">Stephania japonica</name>
    <dbReference type="NCBI Taxonomy" id="461633"/>
    <lineage>
        <taxon>Eukaryota</taxon>
        <taxon>Viridiplantae</taxon>
        <taxon>Streptophyta</taxon>
        <taxon>Embryophyta</taxon>
        <taxon>Tracheophyta</taxon>
        <taxon>Spermatophyta</taxon>
        <taxon>Magnoliopsida</taxon>
        <taxon>Ranunculales</taxon>
        <taxon>Menispermaceae</taxon>
        <taxon>Menispermoideae</taxon>
        <taxon>Cissampelideae</taxon>
        <taxon>Stephania</taxon>
    </lineage>
</organism>
<dbReference type="EMBL" id="JBBNAE010000007">
    <property type="protein sequence ID" value="KAK9110063.1"/>
    <property type="molecule type" value="Genomic_DNA"/>
</dbReference>
<dbReference type="Proteomes" id="UP001417504">
    <property type="component" value="Unassembled WGS sequence"/>
</dbReference>
<evidence type="ECO:0000313" key="2">
    <source>
        <dbReference type="EMBL" id="KAK9110063.1"/>
    </source>
</evidence>
<proteinExistence type="predicted"/>
<name>A0AAP0NK75_9MAGN</name>